<keyword evidence="4 9" id="KW-0812">Transmembrane</keyword>
<evidence type="ECO:0000256" key="11">
    <source>
        <dbReference type="RuleBase" id="RU004181"/>
    </source>
</evidence>
<gene>
    <name evidence="9" type="primary">lspA</name>
</gene>
<keyword evidence="7 9" id="KW-1133">Transmembrane helix</keyword>
<evidence type="ECO:0000256" key="1">
    <source>
        <dbReference type="ARBA" id="ARBA00006139"/>
    </source>
</evidence>
<keyword evidence="6 9" id="KW-0378">Hydrolase</keyword>
<evidence type="ECO:0000256" key="4">
    <source>
        <dbReference type="ARBA" id="ARBA00022692"/>
    </source>
</evidence>
<reference evidence="13" key="1">
    <citation type="journal article" date="2005" name="FEMS Microbiol. Lett.">
        <title>An unexpected role for the putative 4'-phosphopantetheinyl transferase-encoding gene nysF in the regulation of nystatin biosynthesis in Streptomyces noursei ATCC 11455.</title>
        <authorList>
            <person name="Volokhan O."/>
            <person name="Sletta H."/>
            <person name="Sekurova O.N."/>
            <person name="Ellingsen T.E."/>
            <person name="Zotchev S.B."/>
        </authorList>
    </citation>
    <scope>NUCLEOTIDE SEQUENCE</scope>
    <source>
        <strain evidence="13">ATCC 11455</strain>
    </source>
</reference>
<dbReference type="PRINTS" id="PR00781">
    <property type="entry name" value="LIPOSIGPTASE"/>
</dbReference>
<comment type="pathway">
    <text evidence="9">Protein modification; lipoprotein biosynthesis (signal peptide cleavage).</text>
</comment>
<dbReference type="Pfam" id="PF01252">
    <property type="entry name" value="Peptidase_A8"/>
    <property type="match status" value="1"/>
</dbReference>
<comment type="similarity">
    <text evidence="1 9 11">Belongs to the peptidase A8 family.</text>
</comment>
<evidence type="ECO:0000256" key="6">
    <source>
        <dbReference type="ARBA" id="ARBA00022801"/>
    </source>
</evidence>
<comment type="catalytic activity">
    <reaction evidence="9 10">
        <text>Release of signal peptides from bacterial membrane prolipoproteins. Hydrolyzes -Xaa-Yaa-Zaa-|-(S,diacylglyceryl)Cys-, in which Xaa is hydrophobic (preferably Leu), and Yaa (Ala or Ser) and Zaa (Gly or Ala) have small, neutral side chains.</text>
        <dbReference type="EC" id="3.4.23.36"/>
    </reaction>
</comment>
<feature type="active site" evidence="9">
    <location>
        <position position="151"/>
    </location>
</feature>
<dbReference type="GO" id="GO:0006508">
    <property type="term" value="P:proteolysis"/>
    <property type="evidence" value="ECO:0007669"/>
    <property type="project" value="UniProtKB-KW"/>
</dbReference>
<dbReference type="InterPro" id="IPR001872">
    <property type="entry name" value="Peptidase_A8"/>
</dbReference>
<feature type="transmembrane region" description="Helical" evidence="9">
    <location>
        <begin position="36"/>
        <end position="57"/>
    </location>
</feature>
<dbReference type="GO" id="GO:0005886">
    <property type="term" value="C:plasma membrane"/>
    <property type="evidence" value="ECO:0007669"/>
    <property type="project" value="UniProtKB-SubCell"/>
</dbReference>
<dbReference type="NCBIfam" id="TIGR00077">
    <property type="entry name" value="lspA"/>
    <property type="match status" value="1"/>
</dbReference>
<evidence type="ECO:0000256" key="9">
    <source>
        <dbReference type="HAMAP-Rule" id="MF_00161"/>
    </source>
</evidence>
<feature type="transmembrane region" description="Helical" evidence="9">
    <location>
        <begin position="114"/>
        <end position="132"/>
    </location>
</feature>
<evidence type="ECO:0000256" key="5">
    <source>
        <dbReference type="ARBA" id="ARBA00022750"/>
    </source>
</evidence>
<protein>
    <recommendedName>
        <fullName evidence="9">Lipoprotein signal peptidase</fullName>
        <ecNumber evidence="9">3.4.23.36</ecNumber>
    </recommendedName>
    <alternativeName>
        <fullName evidence="9">Prolipoprotein signal peptidase</fullName>
    </alternativeName>
    <alternativeName>
        <fullName evidence="9">Signal peptidase II</fullName>
        <shortName evidence="9">SPase II</shortName>
    </alternativeName>
</protein>
<feature type="transmembrane region" description="Helical" evidence="9">
    <location>
        <begin position="152"/>
        <end position="177"/>
    </location>
</feature>
<keyword evidence="2 9" id="KW-1003">Cell membrane</keyword>
<sequence>MNLTHSRRTTDAEAADPGDSGGGGEKAEPVRGRRRVLLLLAVAGCAYLIDLCSKLAVVEKLEYRDPVPVLGAWLELRVTRNSGAAFGMGGAMTILFTVIAVAVVVAIVRLARKLYSVPWAIALGLLLGGALGNLTDRLFRSPGGLQGAVVDFIAVRGFSVMNLADWAIVCGGVLIVFCSFRGWELGDPGGKADDATAGARVTGG</sequence>
<keyword evidence="3 9" id="KW-0645">Protease</keyword>
<dbReference type="UniPathway" id="UPA00665"/>
<feature type="active site" evidence="9">
    <location>
        <position position="165"/>
    </location>
</feature>
<evidence type="ECO:0000256" key="8">
    <source>
        <dbReference type="ARBA" id="ARBA00023136"/>
    </source>
</evidence>
<dbReference type="GO" id="GO:0004190">
    <property type="term" value="F:aspartic-type endopeptidase activity"/>
    <property type="evidence" value="ECO:0007669"/>
    <property type="project" value="UniProtKB-UniRule"/>
</dbReference>
<dbReference type="PANTHER" id="PTHR33695:SF1">
    <property type="entry name" value="LIPOPROTEIN SIGNAL PEPTIDASE"/>
    <property type="match status" value="1"/>
</dbReference>
<dbReference type="EC" id="3.4.23.36" evidence="9"/>
<dbReference type="EMBL" id="AY942707">
    <property type="protein sequence ID" value="AAX37280.1"/>
    <property type="molecule type" value="Genomic_DNA"/>
</dbReference>
<proteinExistence type="inferred from homology"/>
<evidence type="ECO:0000256" key="2">
    <source>
        <dbReference type="ARBA" id="ARBA00022475"/>
    </source>
</evidence>
<organism evidence="13">
    <name type="scientific">Streptomyces noursei ATCC 11455</name>
    <dbReference type="NCBI Taxonomy" id="316284"/>
    <lineage>
        <taxon>Bacteria</taxon>
        <taxon>Bacillati</taxon>
        <taxon>Actinomycetota</taxon>
        <taxon>Actinomycetes</taxon>
        <taxon>Kitasatosporales</taxon>
        <taxon>Streptomycetaceae</taxon>
        <taxon>Streptomyces</taxon>
    </lineage>
</organism>
<keyword evidence="8 9" id="KW-0472">Membrane</keyword>
<comment type="function">
    <text evidence="9 10">This protein specifically catalyzes the removal of signal peptides from prolipoproteins.</text>
</comment>
<evidence type="ECO:0000256" key="12">
    <source>
        <dbReference type="SAM" id="MobiDB-lite"/>
    </source>
</evidence>
<dbReference type="AlphaFoldDB" id="Q58J55"/>
<comment type="subcellular location">
    <subcellularLocation>
        <location evidence="9">Cell membrane</location>
        <topology evidence="9">Multi-pass membrane protein</topology>
    </subcellularLocation>
</comment>
<accession>Q58J55</accession>
<evidence type="ECO:0000256" key="3">
    <source>
        <dbReference type="ARBA" id="ARBA00022670"/>
    </source>
</evidence>
<evidence type="ECO:0000256" key="7">
    <source>
        <dbReference type="ARBA" id="ARBA00022989"/>
    </source>
</evidence>
<name>Q58J55_STRNR</name>
<dbReference type="PANTHER" id="PTHR33695">
    <property type="entry name" value="LIPOPROTEIN SIGNAL PEPTIDASE"/>
    <property type="match status" value="1"/>
</dbReference>
<evidence type="ECO:0000256" key="10">
    <source>
        <dbReference type="RuleBase" id="RU000594"/>
    </source>
</evidence>
<dbReference type="PROSITE" id="PS00855">
    <property type="entry name" value="SPASE_II"/>
    <property type="match status" value="1"/>
</dbReference>
<feature type="region of interest" description="Disordered" evidence="12">
    <location>
        <begin position="1"/>
        <end position="28"/>
    </location>
</feature>
<keyword evidence="5 9" id="KW-0064">Aspartyl protease</keyword>
<feature type="transmembrane region" description="Helical" evidence="9">
    <location>
        <begin position="84"/>
        <end position="107"/>
    </location>
</feature>
<evidence type="ECO:0000313" key="13">
    <source>
        <dbReference type="EMBL" id="AAX37280.1"/>
    </source>
</evidence>
<dbReference type="HAMAP" id="MF_00161">
    <property type="entry name" value="LspA"/>
    <property type="match status" value="1"/>
</dbReference>